<dbReference type="GO" id="GO:0004534">
    <property type="term" value="F:5'-3' RNA exonuclease activity"/>
    <property type="evidence" value="ECO:0007669"/>
    <property type="project" value="TreeGrafter"/>
</dbReference>
<accession>A0A839GM57</accession>
<dbReference type="EMBL" id="JACJIQ010000004">
    <property type="protein sequence ID" value="MBA9076655.1"/>
    <property type="molecule type" value="Genomic_DNA"/>
</dbReference>
<evidence type="ECO:0000313" key="3">
    <source>
        <dbReference type="Proteomes" id="UP000563094"/>
    </source>
</evidence>
<dbReference type="GO" id="GO:0035312">
    <property type="term" value="F:5'-3' DNA exonuclease activity"/>
    <property type="evidence" value="ECO:0007669"/>
    <property type="project" value="TreeGrafter"/>
</dbReference>
<protein>
    <recommendedName>
        <fullName evidence="1">Polymerase/histidinol phosphatase N-terminal domain-containing protein</fullName>
    </recommendedName>
</protein>
<evidence type="ECO:0000259" key="1">
    <source>
        <dbReference type="SMART" id="SM00481"/>
    </source>
</evidence>
<dbReference type="InterPro" id="IPR003141">
    <property type="entry name" value="Pol/His_phosphatase_N"/>
</dbReference>
<keyword evidence="3" id="KW-1185">Reference proteome</keyword>
<proteinExistence type="predicted"/>
<dbReference type="InterPro" id="IPR032165">
    <property type="entry name" value="DUF5001"/>
</dbReference>
<organism evidence="2 3">
    <name type="scientific">Rufibacter quisquiliarum</name>
    <dbReference type="NCBI Taxonomy" id="1549639"/>
    <lineage>
        <taxon>Bacteria</taxon>
        <taxon>Pseudomonadati</taxon>
        <taxon>Bacteroidota</taxon>
        <taxon>Cytophagia</taxon>
        <taxon>Cytophagales</taxon>
        <taxon>Hymenobacteraceae</taxon>
        <taxon>Rufibacter</taxon>
    </lineage>
</organism>
<dbReference type="PANTHER" id="PTHR42924:SF3">
    <property type="entry name" value="POLYMERASE_HISTIDINOL PHOSPHATASE N-TERMINAL DOMAIN-CONTAINING PROTEIN"/>
    <property type="match status" value="1"/>
</dbReference>
<dbReference type="RefSeq" id="WP_066831845.1">
    <property type="nucleotide sequence ID" value="NZ_JBHLTU010000023.1"/>
</dbReference>
<dbReference type="PANTHER" id="PTHR42924">
    <property type="entry name" value="EXONUCLEASE"/>
    <property type="match status" value="1"/>
</dbReference>
<evidence type="ECO:0000313" key="2">
    <source>
        <dbReference type="EMBL" id="MBA9076655.1"/>
    </source>
</evidence>
<feature type="domain" description="Polymerase/histidinol phosphatase N-terminal" evidence="1">
    <location>
        <begin position="64"/>
        <end position="141"/>
    </location>
</feature>
<dbReference type="Proteomes" id="UP000563094">
    <property type="component" value="Unassembled WGS sequence"/>
</dbReference>
<dbReference type="SMART" id="SM00481">
    <property type="entry name" value="POLIIIAc"/>
    <property type="match status" value="1"/>
</dbReference>
<dbReference type="Pfam" id="PF16392">
    <property type="entry name" value="DUF5001"/>
    <property type="match status" value="1"/>
</dbReference>
<dbReference type="Gene3D" id="3.20.20.140">
    <property type="entry name" value="Metal-dependent hydrolases"/>
    <property type="match status" value="1"/>
</dbReference>
<dbReference type="InterPro" id="IPR016195">
    <property type="entry name" value="Pol/histidinol_Pase-like"/>
</dbReference>
<sequence>MNGSKYQAVNLIGNIISLYRQWFTLFLWACFLLLNSLSTLAQKDSTNNSFFKLPNLPGYLTLKGDFHMHTVLSDGYVWPALRAQEAIRDGLDVISVTEHVDFERYPNDIKRDMNRSYEIARKAAGTSGLLVINGLEISPRVPPYHCNAIFMQDGNKVPVKYMKQTTESFKMKDNPTRAELMAPFLEAKKQDAFVFYNHPNYSWWDKKSKELFTDFHQELLDKGILKGVEVANRGGYNVIAHKLAAKYNLAMFANSDEHRGLPASTKETHRPVTLVFAQSKTPAALKEAMNARRTAVYFDDYVIGRASEMEPFFKAAVTITAVQENRKGEPIIVLNIKNNSTIPFQVKLKSDYNLEKHPLGAVTLKPEAVTKVTLGAVWEYPAPLLVKCTVDNILVAPEEPLQTEFKLTTVPGNKKTNSPGQDADTD</sequence>
<comment type="caution">
    <text evidence="2">The sequence shown here is derived from an EMBL/GenBank/DDBJ whole genome shotgun (WGS) entry which is preliminary data.</text>
</comment>
<name>A0A839GM57_9BACT</name>
<dbReference type="InterPro" id="IPR052018">
    <property type="entry name" value="PHP_domain"/>
</dbReference>
<reference evidence="2 3" key="1">
    <citation type="submission" date="2020-08" db="EMBL/GenBank/DDBJ databases">
        <title>Genomic Encyclopedia of Type Strains, Phase IV (KMG-IV): sequencing the most valuable type-strain genomes for metagenomic binning, comparative biology and taxonomic classification.</title>
        <authorList>
            <person name="Goeker M."/>
        </authorList>
    </citation>
    <scope>NUCLEOTIDE SEQUENCE [LARGE SCALE GENOMIC DNA]</scope>
    <source>
        <strain evidence="2 3">DSM 29854</strain>
    </source>
</reference>
<dbReference type="SUPFAM" id="SSF89550">
    <property type="entry name" value="PHP domain-like"/>
    <property type="match status" value="1"/>
</dbReference>
<gene>
    <name evidence="2" type="ORF">FHS90_001361</name>
</gene>
<dbReference type="AlphaFoldDB" id="A0A839GM57"/>